<organism evidence="3">
    <name type="scientific">marine sediment metagenome</name>
    <dbReference type="NCBI Taxonomy" id="412755"/>
    <lineage>
        <taxon>unclassified sequences</taxon>
        <taxon>metagenomes</taxon>
        <taxon>ecological metagenomes</taxon>
    </lineage>
</organism>
<evidence type="ECO:0000313" key="3">
    <source>
        <dbReference type="EMBL" id="KKK86833.1"/>
    </source>
</evidence>
<evidence type="ECO:0000259" key="2">
    <source>
        <dbReference type="PROSITE" id="PS00028"/>
    </source>
</evidence>
<evidence type="ECO:0000256" key="1">
    <source>
        <dbReference type="SAM" id="MobiDB-lite"/>
    </source>
</evidence>
<sequence>MLGEQEVQLEPEKIRQIQKMLPNGDYIWVDLDPNEQYRTREVPVQRAAGAFVCDRCGIGFMAQFALAEHVMRDHQIVNNQRDMTLVKIPTGETGEDGEILYKERRAFEVPELNTTSKVAQDVAAVNEWKSKALKANEEADELRTQVEELSESVKAMGEHIASQAKEQVEKDKNPVMRGKKK</sequence>
<gene>
    <name evidence="3" type="ORF">LCGC14_2759290</name>
</gene>
<reference evidence="3" key="1">
    <citation type="journal article" date="2015" name="Nature">
        <title>Complex archaea that bridge the gap between prokaryotes and eukaryotes.</title>
        <authorList>
            <person name="Spang A."/>
            <person name="Saw J.H."/>
            <person name="Jorgensen S.L."/>
            <person name="Zaremba-Niedzwiedzka K."/>
            <person name="Martijn J."/>
            <person name="Lind A.E."/>
            <person name="van Eijk R."/>
            <person name="Schleper C."/>
            <person name="Guy L."/>
            <person name="Ettema T.J."/>
        </authorList>
    </citation>
    <scope>NUCLEOTIDE SEQUENCE</scope>
</reference>
<dbReference type="AlphaFoldDB" id="A0A0F8YZH6"/>
<name>A0A0F8YZH6_9ZZZZ</name>
<feature type="region of interest" description="Disordered" evidence="1">
    <location>
        <begin position="154"/>
        <end position="181"/>
    </location>
</feature>
<protein>
    <recommendedName>
        <fullName evidence="2">C2H2-type domain-containing protein</fullName>
    </recommendedName>
</protein>
<comment type="caution">
    <text evidence="3">The sequence shown here is derived from an EMBL/GenBank/DDBJ whole genome shotgun (WGS) entry which is preliminary data.</text>
</comment>
<dbReference type="EMBL" id="LAZR01050672">
    <property type="protein sequence ID" value="KKK86833.1"/>
    <property type="molecule type" value="Genomic_DNA"/>
</dbReference>
<proteinExistence type="predicted"/>
<accession>A0A0F8YZH6</accession>
<feature type="domain" description="C2H2-type" evidence="2">
    <location>
        <begin position="53"/>
        <end position="74"/>
    </location>
</feature>
<dbReference type="PROSITE" id="PS00028">
    <property type="entry name" value="ZINC_FINGER_C2H2_1"/>
    <property type="match status" value="1"/>
</dbReference>
<dbReference type="InterPro" id="IPR013087">
    <property type="entry name" value="Znf_C2H2_type"/>
</dbReference>